<dbReference type="OrthoDB" id="5293006at2"/>
<dbReference type="InterPro" id="IPR001437">
    <property type="entry name" value="Tscrpt_elong_fac_GreA/B_C"/>
</dbReference>
<dbReference type="Proteomes" id="UP000321201">
    <property type="component" value="Unassembled WGS sequence"/>
</dbReference>
<dbReference type="InterPro" id="IPR018151">
    <property type="entry name" value="TF_GreA/GreB_CS"/>
</dbReference>
<dbReference type="AlphaFoldDB" id="A0A5C7EGK3"/>
<sequence>MSQAFLKEQDDSVLANQLPDRPQSEHPNYVTREGLERLHAKVRDLQERRASLEAQVDDPHKQQELAQVERDLRYYQGRIEKAIVVDLSQQPTDEVHFGAIVEVEDENGEHHTFTIVGEDEADVTKNRVSWVSPLAKAMLGAKVGDTVTWQRPAGDLELEIVKIRYPD</sequence>
<keyword evidence="3" id="KW-0648">Protein biosynthesis</keyword>
<proteinExistence type="predicted"/>
<comment type="caution">
    <text evidence="3">The sequence shown here is derived from an EMBL/GenBank/DDBJ whole genome shotgun (WGS) entry which is preliminary data.</text>
</comment>
<dbReference type="FunFam" id="3.10.50.30:FF:000001">
    <property type="entry name" value="Transcription elongation factor GreA"/>
    <property type="match status" value="1"/>
</dbReference>
<protein>
    <submittedName>
        <fullName evidence="3">Transcription elongation factor GreAB</fullName>
    </submittedName>
</protein>
<organism evidence="3 4">
    <name type="scientific">Pelomicrobium methylotrophicum</name>
    <dbReference type="NCBI Taxonomy" id="2602750"/>
    <lineage>
        <taxon>Bacteria</taxon>
        <taxon>Pseudomonadati</taxon>
        <taxon>Pseudomonadota</taxon>
        <taxon>Hydrogenophilia</taxon>
        <taxon>Hydrogenophilia incertae sedis</taxon>
        <taxon>Pelomicrobium</taxon>
    </lineage>
</organism>
<dbReference type="RefSeq" id="WP_147801073.1">
    <property type="nucleotide sequence ID" value="NZ_VPFL01000031.1"/>
</dbReference>
<feature type="region of interest" description="Disordered" evidence="1">
    <location>
        <begin position="1"/>
        <end position="35"/>
    </location>
</feature>
<evidence type="ECO:0000256" key="1">
    <source>
        <dbReference type="SAM" id="MobiDB-lite"/>
    </source>
</evidence>
<dbReference type="GO" id="GO:0003677">
    <property type="term" value="F:DNA binding"/>
    <property type="evidence" value="ECO:0007669"/>
    <property type="project" value="InterPro"/>
</dbReference>
<feature type="domain" description="Transcription elongation factor GreA/GreB C-terminal" evidence="2">
    <location>
        <begin position="90"/>
        <end position="165"/>
    </location>
</feature>
<dbReference type="Pfam" id="PF01272">
    <property type="entry name" value="GreA_GreB"/>
    <property type="match status" value="1"/>
</dbReference>
<dbReference type="PIRSF" id="PIRSF006092">
    <property type="entry name" value="GreA_GreB"/>
    <property type="match status" value="1"/>
</dbReference>
<keyword evidence="4" id="KW-1185">Reference proteome</keyword>
<dbReference type="GO" id="GO:0032784">
    <property type="term" value="P:regulation of DNA-templated transcription elongation"/>
    <property type="evidence" value="ECO:0007669"/>
    <property type="project" value="InterPro"/>
</dbReference>
<dbReference type="InterPro" id="IPR036953">
    <property type="entry name" value="GreA/GreB_C_sf"/>
</dbReference>
<name>A0A5C7EGK3_9PROT</name>
<dbReference type="Gene3D" id="3.10.50.30">
    <property type="entry name" value="Transcription elongation factor, GreA/GreB, C-terminal domain"/>
    <property type="match status" value="1"/>
</dbReference>
<dbReference type="GO" id="GO:0070063">
    <property type="term" value="F:RNA polymerase binding"/>
    <property type="evidence" value="ECO:0007669"/>
    <property type="project" value="InterPro"/>
</dbReference>
<dbReference type="InterPro" id="IPR023459">
    <property type="entry name" value="Tscrpt_elong_fac_GreA/B_fam"/>
</dbReference>
<dbReference type="GO" id="GO:0003746">
    <property type="term" value="F:translation elongation factor activity"/>
    <property type="evidence" value="ECO:0007669"/>
    <property type="project" value="UniProtKB-KW"/>
</dbReference>
<dbReference type="SUPFAM" id="SSF54534">
    <property type="entry name" value="FKBP-like"/>
    <property type="match status" value="1"/>
</dbReference>
<evidence type="ECO:0000313" key="3">
    <source>
        <dbReference type="EMBL" id="TXF10424.1"/>
    </source>
</evidence>
<dbReference type="PROSITE" id="PS00830">
    <property type="entry name" value="GREAB_2"/>
    <property type="match status" value="1"/>
</dbReference>
<evidence type="ECO:0000313" key="4">
    <source>
        <dbReference type="Proteomes" id="UP000321201"/>
    </source>
</evidence>
<dbReference type="PANTHER" id="PTHR30437">
    <property type="entry name" value="TRANSCRIPTION ELONGATION FACTOR GREA"/>
    <property type="match status" value="1"/>
</dbReference>
<evidence type="ECO:0000259" key="2">
    <source>
        <dbReference type="Pfam" id="PF01272"/>
    </source>
</evidence>
<reference evidence="3 4" key="1">
    <citation type="submission" date="2019-08" db="EMBL/GenBank/DDBJ databases">
        <title>Pelomicrobium methylotrophicum gen. nov., sp. nov. a moderately thermophilic, facultatively anaerobic, lithoautotrophic and methylotrophic bacterium isolated from a terrestrial mud volcano.</title>
        <authorList>
            <person name="Slobodkina G.B."/>
            <person name="Merkel A.Y."/>
            <person name="Slobodkin A.I."/>
        </authorList>
    </citation>
    <scope>NUCLEOTIDE SEQUENCE [LARGE SCALE GENOMIC DNA]</scope>
    <source>
        <strain evidence="3 4">SM250</strain>
    </source>
</reference>
<keyword evidence="3" id="KW-0251">Elongation factor</keyword>
<dbReference type="EMBL" id="VPFL01000031">
    <property type="protein sequence ID" value="TXF10424.1"/>
    <property type="molecule type" value="Genomic_DNA"/>
</dbReference>
<dbReference type="GO" id="GO:0006354">
    <property type="term" value="P:DNA-templated transcription elongation"/>
    <property type="evidence" value="ECO:0007669"/>
    <property type="project" value="TreeGrafter"/>
</dbReference>
<dbReference type="InParanoid" id="A0A5C7EGK3"/>
<gene>
    <name evidence="3" type="ORF">FR698_15385</name>
</gene>
<accession>A0A5C7EGK3</accession>
<dbReference type="PANTHER" id="PTHR30437:SF6">
    <property type="entry name" value="TRANSCRIPTION ELONGATION FACTOR GREB"/>
    <property type="match status" value="1"/>
</dbReference>